<dbReference type="AlphaFoldDB" id="A0A0F8CRF7"/>
<keyword evidence="2" id="KW-1133">Transmembrane helix</keyword>
<comment type="caution">
    <text evidence="4">The sequence shown here is derived from an EMBL/GenBank/DDBJ whole genome shotgun (WGS) entry which is preliminary data.</text>
</comment>
<protein>
    <submittedName>
        <fullName evidence="4">Uncharacterized protein</fullName>
    </submittedName>
</protein>
<feature type="signal peptide" evidence="3">
    <location>
        <begin position="1"/>
        <end position="19"/>
    </location>
</feature>
<feature type="region of interest" description="Disordered" evidence="1">
    <location>
        <begin position="263"/>
        <end position="305"/>
    </location>
</feature>
<dbReference type="Proteomes" id="UP000034841">
    <property type="component" value="Unassembled WGS sequence"/>
</dbReference>
<evidence type="ECO:0000256" key="1">
    <source>
        <dbReference type="SAM" id="MobiDB-lite"/>
    </source>
</evidence>
<feature type="transmembrane region" description="Helical" evidence="2">
    <location>
        <begin position="225"/>
        <end position="251"/>
    </location>
</feature>
<gene>
    <name evidence="4" type="ORF">CFO_g4325</name>
</gene>
<feature type="compositionally biased region" description="Basic and acidic residues" evidence="1">
    <location>
        <begin position="294"/>
        <end position="305"/>
    </location>
</feature>
<keyword evidence="3" id="KW-0732">Signal</keyword>
<evidence type="ECO:0000313" key="4">
    <source>
        <dbReference type="EMBL" id="KKF93337.1"/>
    </source>
</evidence>
<sequence>MKFLYAIAAATMAIAPSSALPIHRNYNPQHRPSSPPLPAKVSTIGLPPSIPAELKSVIFVDEDTSKMDAVDAESRGPRQMAHIEFDVTTFVLPPSTDVEVINAIIAKFSPPKSDVPVTPAHIPSTEAFMAAYRKEAALRGLHPHYRRPSAYPHSSVAAATAAAAAIRNNGIVSHRPQHRKLASVAAAARAFACHKYRTTAATTTNKMNMQTLSTSWMKMPWGVRLVLWFSMCFTASLVIVAGVVSLFHLAFGSRLPGSIRLEENDQERNPKETRAVAAAPPVDEKSAAMGAFSDIEREAETKSQQ</sequence>
<feature type="compositionally biased region" description="Basic and acidic residues" evidence="1">
    <location>
        <begin position="263"/>
        <end position="274"/>
    </location>
</feature>
<accession>A0A0F8CRF7</accession>
<evidence type="ECO:0000313" key="5">
    <source>
        <dbReference type="Proteomes" id="UP000034841"/>
    </source>
</evidence>
<dbReference type="EMBL" id="LBBL01000253">
    <property type="protein sequence ID" value="KKF93337.1"/>
    <property type="molecule type" value="Genomic_DNA"/>
</dbReference>
<reference evidence="4 5" key="1">
    <citation type="submission" date="2015-04" db="EMBL/GenBank/DDBJ databases">
        <title>Genome sequence of Ceratocystis platani, a major pathogen of plane trees.</title>
        <authorList>
            <person name="Belbahri L."/>
        </authorList>
    </citation>
    <scope>NUCLEOTIDE SEQUENCE [LARGE SCALE GENOMIC DNA]</scope>
    <source>
        <strain evidence="4 5">CFO</strain>
    </source>
</reference>
<evidence type="ECO:0000256" key="2">
    <source>
        <dbReference type="SAM" id="Phobius"/>
    </source>
</evidence>
<keyword evidence="2" id="KW-0812">Transmembrane</keyword>
<evidence type="ECO:0000256" key="3">
    <source>
        <dbReference type="SAM" id="SignalP"/>
    </source>
</evidence>
<keyword evidence="2" id="KW-0472">Membrane</keyword>
<feature type="chain" id="PRO_5002528246" evidence="3">
    <location>
        <begin position="20"/>
        <end position="305"/>
    </location>
</feature>
<keyword evidence="5" id="KW-1185">Reference proteome</keyword>
<proteinExistence type="predicted"/>
<name>A0A0F8CRF7_CERFI</name>
<organism evidence="4 5">
    <name type="scientific">Ceratocystis fimbriata f. sp. platani</name>
    <dbReference type="NCBI Taxonomy" id="88771"/>
    <lineage>
        <taxon>Eukaryota</taxon>
        <taxon>Fungi</taxon>
        <taxon>Dikarya</taxon>
        <taxon>Ascomycota</taxon>
        <taxon>Pezizomycotina</taxon>
        <taxon>Sordariomycetes</taxon>
        <taxon>Hypocreomycetidae</taxon>
        <taxon>Microascales</taxon>
        <taxon>Ceratocystidaceae</taxon>
        <taxon>Ceratocystis</taxon>
    </lineage>
</organism>